<dbReference type="Proteomes" id="UP001237642">
    <property type="component" value="Unassembled WGS sequence"/>
</dbReference>
<evidence type="ECO:0000313" key="2">
    <source>
        <dbReference type="EMBL" id="KAK1368631.1"/>
    </source>
</evidence>
<sequence>MRCVCLQRSGMRKRRVKTLTAEMDQFQEAHSDIEVGIVKLDAEKKEASVAFEAFNTAKEEFERISTHLLQLVKQKGDGDDILQVHTQTKKLFASISPTQVALPSPYQSGTVANSSVSQSAGKRKRTISPCITEDGNDENGTAPEVHLPQKKKDESKVSSMSVTDHEMPPAETRDGVPELELPSSPEEEKPICGLLVPAQEPDDRQHLLNAASVLKSNLVDRLTSFANILSAEDMILLAISTIRSRIGSSSSRDKGSSTAGTPSLVHSGRISCSTTGRILLFLRAENSRYIEENILVIASSPSEQLDTGYHQKLVAPDFYWPAIHNNDYKKVKGRWKRKFAF</sequence>
<accession>A0AAD8HK10</accession>
<gene>
    <name evidence="2" type="ORF">POM88_034723</name>
</gene>
<feature type="region of interest" description="Disordered" evidence="1">
    <location>
        <begin position="103"/>
        <end position="187"/>
    </location>
</feature>
<evidence type="ECO:0000256" key="1">
    <source>
        <dbReference type="SAM" id="MobiDB-lite"/>
    </source>
</evidence>
<feature type="compositionally biased region" description="Basic and acidic residues" evidence="1">
    <location>
        <begin position="163"/>
        <end position="176"/>
    </location>
</feature>
<feature type="compositionally biased region" description="Polar residues" evidence="1">
    <location>
        <begin position="103"/>
        <end position="120"/>
    </location>
</feature>
<organism evidence="2 3">
    <name type="scientific">Heracleum sosnowskyi</name>
    <dbReference type="NCBI Taxonomy" id="360622"/>
    <lineage>
        <taxon>Eukaryota</taxon>
        <taxon>Viridiplantae</taxon>
        <taxon>Streptophyta</taxon>
        <taxon>Embryophyta</taxon>
        <taxon>Tracheophyta</taxon>
        <taxon>Spermatophyta</taxon>
        <taxon>Magnoliopsida</taxon>
        <taxon>eudicotyledons</taxon>
        <taxon>Gunneridae</taxon>
        <taxon>Pentapetalae</taxon>
        <taxon>asterids</taxon>
        <taxon>campanulids</taxon>
        <taxon>Apiales</taxon>
        <taxon>Apiaceae</taxon>
        <taxon>Apioideae</taxon>
        <taxon>apioid superclade</taxon>
        <taxon>Tordylieae</taxon>
        <taxon>Tordyliinae</taxon>
        <taxon>Heracleum</taxon>
    </lineage>
</organism>
<reference evidence="2" key="1">
    <citation type="submission" date="2023-02" db="EMBL/GenBank/DDBJ databases">
        <title>Genome of toxic invasive species Heracleum sosnowskyi carries increased number of genes despite the absence of recent whole-genome duplications.</title>
        <authorList>
            <person name="Schelkunov M."/>
            <person name="Shtratnikova V."/>
            <person name="Makarenko M."/>
            <person name="Klepikova A."/>
            <person name="Omelchenko D."/>
            <person name="Novikova G."/>
            <person name="Obukhova E."/>
            <person name="Bogdanov V."/>
            <person name="Penin A."/>
            <person name="Logacheva M."/>
        </authorList>
    </citation>
    <scope>NUCLEOTIDE SEQUENCE</scope>
    <source>
        <strain evidence="2">Hsosn_3</strain>
        <tissue evidence="2">Leaf</tissue>
    </source>
</reference>
<comment type="caution">
    <text evidence="2">The sequence shown here is derived from an EMBL/GenBank/DDBJ whole genome shotgun (WGS) entry which is preliminary data.</text>
</comment>
<protein>
    <submittedName>
        <fullName evidence="2">Uncharacterized protein</fullName>
    </submittedName>
</protein>
<evidence type="ECO:0000313" key="3">
    <source>
        <dbReference type="Proteomes" id="UP001237642"/>
    </source>
</evidence>
<proteinExistence type="predicted"/>
<reference evidence="2" key="2">
    <citation type="submission" date="2023-05" db="EMBL/GenBank/DDBJ databases">
        <authorList>
            <person name="Schelkunov M.I."/>
        </authorList>
    </citation>
    <scope>NUCLEOTIDE SEQUENCE</scope>
    <source>
        <strain evidence="2">Hsosn_3</strain>
        <tissue evidence="2">Leaf</tissue>
    </source>
</reference>
<dbReference type="AlphaFoldDB" id="A0AAD8HK10"/>
<name>A0AAD8HK10_9APIA</name>
<feature type="compositionally biased region" description="Low complexity" evidence="1">
    <location>
        <begin position="247"/>
        <end position="260"/>
    </location>
</feature>
<feature type="region of interest" description="Disordered" evidence="1">
    <location>
        <begin position="247"/>
        <end position="267"/>
    </location>
</feature>
<dbReference type="EMBL" id="JAUIZM010000008">
    <property type="protein sequence ID" value="KAK1368631.1"/>
    <property type="molecule type" value="Genomic_DNA"/>
</dbReference>
<keyword evidence="3" id="KW-1185">Reference proteome</keyword>